<dbReference type="PATRIC" id="fig|1246995.3.peg.461"/>
<feature type="compositionally biased region" description="Low complexity" evidence="1">
    <location>
        <begin position="188"/>
        <end position="222"/>
    </location>
</feature>
<dbReference type="OrthoDB" id="2989771at2"/>
<keyword evidence="5" id="KW-1185">Reference proteome</keyword>
<dbReference type="Pfam" id="PF26571">
    <property type="entry name" value="VldE"/>
    <property type="match status" value="1"/>
</dbReference>
<dbReference type="InterPro" id="IPR058593">
    <property type="entry name" value="ARB_07466-like_C"/>
</dbReference>
<feature type="compositionally biased region" description="Polar residues" evidence="1">
    <location>
        <begin position="224"/>
        <end position="241"/>
    </location>
</feature>
<feature type="region of interest" description="Disordered" evidence="1">
    <location>
        <begin position="29"/>
        <end position="52"/>
    </location>
</feature>
<dbReference type="RefSeq" id="WP_023357688.1">
    <property type="nucleotide sequence ID" value="NC_022657.1"/>
</dbReference>
<feature type="compositionally biased region" description="Low complexity" evidence="1">
    <location>
        <begin position="29"/>
        <end position="43"/>
    </location>
</feature>
<evidence type="ECO:0000259" key="3">
    <source>
        <dbReference type="Pfam" id="PF26571"/>
    </source>
</evidence>
<dbReference type="eggNOG" id="COG4942">
    <property type="taxonomic scope" value="Bacteria"/>
</dbReference>
<feature type="chain" id="PRO_5004665706" description="ARB-07466-like C-terminal domain-containing protein" evidence="2">
    <location>
        <begin position="34"/>
        <end position="359"/>
    </location>
</feature>
<evidence type="ECO:0000256" key="1">
    <source>
        <dbReference type="SAM" id="MobiDB-lite"/>
    </source>
</evidence>
<evidence type="ECO:0000256" key="2">
    <source>
        <dbReference type="SAM" id="SignalP"/>
    </source>
</evidence>
<dbReference type="HOGENOM" id="CLU_073856_0_0_11"/>
<accession>U5VSQ1</accession>
<dbReference type="STRING" id="1246995.AFR_02280"/>
<name>U5VSQ1_9ACTN</name>
<feature type="signal peptide" evidence="2">
    <location>
        <begin position="1"/>
        <end position="33"/>
    </location>
</feature>
<dbReference type="AlphaFoldDB" id="U5VSQ1"/>
<dbReference type="InterPro" id="IPR006311">
    <property type="entry name" value="TAT_signal"/>
</dbReference>
<evidence type="ECO:0000313" key="4">
    <source>
        <dbReference type="EMBL" id="AGZ38745.1"/>
    </source>
</evidence>
<dbReference type="PROSITE" id="PS51318">
    <property type="entry name" value="TAT"/>
    <property type="match status" value="1"/>
</dbReference>
<protein>
    <recommendedName>
        <fullName evidence="3">ARB-07466-like C-terminal domain-containing protein</fullName>
    </recommendedName>
</protein>
<gene>
    <name evidence="4" type="ORF">AFR_02280</name>
</gene>
<evidence type="ECO:0000313" key="5">
    <source>
        <dbReference type="Proteomes" id="UP000017746"/>
    </source>
</evidence>
<proteinExistence type="predicted"/>
<dbReference type="KEGG" id="afs:AFR_02280"/>
<reference evidence="4 5" key="1">
    <citation type="journal article" date="2014" name="J. Biotechnol.">
        <title>Complete genome sequence of the actinobacterium Actinoplanes friuliensis HAG 010964, producer of the lipopeptide antibiotic friulimycin.</title>
        <authorList>
            <person name="Ruckert C."/>
            <person name="Szczepanowski R."/>
            <person name="Albersmeier A."/>
            <person name="Goesmann A."/>
            <person name="Fischer N."/>
            <person name="Steinkamper A."/>
            <person name="Puhler A."/>
            <person name="Biener R."/>
            <person name="Schwartz D."/>
            <person name="Kalinowski J."/>
        </authorList>
    </citation>
    <scope>NUCLEOTIDE SEQUENCE [LARGE SCALE GENOMIC DNA]</scope>
    <source>
        <strain evidence="4 5">DSM 7358</strain>
    </source>
</reference>
<keyword evidence="2" id="KW-0732">Signal</keyword>
<feature type="domain" description="ARB-07466-like C-terminal" evidence="3">
    <location>
        <begin position="243"/>
        <end position="350"/>
    </location>
</feature>
<sequence length="359" mass="38015">MRLKPARRRLATVLAALVATTGLALVAPSSASASPRPLAAPGDSGDDGEGGSKSLVQQLEAASKGFVEAKEALATSRKRQQQLIDKLKEINTELGPKQAALDDIVQQSYRTGRLGPMTALVTADSTGSMLDRVQTLETIAVKQDRAVRDLKDSKTQQEQAKVAIDAEIRDQQRQLTVMAKRKTQAENALKAANAASGSSDASDSSGGSSSSDGGSSSKAAAAPRNSNGELPNESCSINDPTSSGCITPRTLHAMKEAKKDGFTRFVACFRQQNSGEHPKGRACDFAADKNGFGGDATGSSKTYGNQLANYFINNASRLGVLYVIWFRRIWLPSSGWKSYSGAGGDPSSDHTNHVHLSMR</sequence>
<dbReference type="Gene3D" id="6.10.250.3150">
    <property type="match status" value="1"/>
</dbReference>
<dbReference type="EMBL" id="CP006272">
    <property type="protein sequence ID" value="AGZ38745.1"/>
    <property type="molecule type" value="Genomic_DNA"/>
</dbReference>
<feature type="region of interest" description="Disordered" evidence="1">
    <location>
        <begin position="188"/>
        <end position="241"/>
    </location>
</feature>
<organism evidence="4 5">
    <name type="scientific">Actinoplanes friuliensis DSM 7358</name>
    <dbReference type="NCBI Taxonomy" id="1246995"/>
    <lineage>
        <taxon>Bacteria</taxon>
        <taxon>Bacillati</taxon>
        <taxon>Actinomycetota</taxon>
        <taxon>Actinomycetes</taxon>
        <taxon>Micromonosporales</taxon>
        <taxon>Micromonosporaceae</taxon>
        <taxon>Actinoplanes</taxon>
    </lineage>
</organism>
<dbReference type="Proteomes" id="UP000017746">
    <property type="component" value="Chromosome"/>
</dbReference>